<sequence length="143" mass="15136">MVKSAISDCPSVGKGVKSAISDCPSMACVLLNLKGDDPEAEKSKSDLPKVNGIKGGESPLHELSPRGKDQPNGQGYPGNPEDTPLETGPRRGAEEKEEKKGGWGQRGSIEKQSSTGSKFPPKKPATPTKQVDINVYHRASGVR</sequence>
<feature type="compositionally biased region" description="Basic and acidic residues" evidence="1">
    <location>
        <begin position="37"/>
        <end position="47"/>
    </location>
</feature>
<protein>
    <submittedName>
        <fullName evidence="2">Hypp5435 protein</fullName>
    </submittedName>
</protein>
<gene>
    <name evidence="2" type="primary">Hypp5435</name>
    <name evidence="2" type="ORF">BLAG_LOCUS2598</name>
</gene>
<proteinExistence type="predicted"/>
<feature type="compositionally biased region" description="Basic and acidic residues" evidence="1">
    <location>
        <begin position="88"/>
        <end position="101"/>
    </location>
</feature>
<evidence type="ECO:0000313" key="2">
    <source>
        <dbReference type="EMBL" id="CAH1237783.1"/>
    </source>
</evidence>
<organism evidence="2 3">
    <name type="scientific">Branchiostoma lanceolatum</name>
    <name type="common">Common lancelet</name>
    <name type="synonym">Amphioxus lanceolatum</name>
    <dbReference type="NCBI Taxonomy" id="7740"/>
    <lineage>
        <taxon>Eukaryota</taxon>
        <taxon>Metazoa</taxon>
        <taxon>Chordata</taxon>
        <taxon>Cephalochordata</taxon>
        <taxon>Leptocardii</taxon>
        <taxon>Amphioxiformes</taxon>
        <taxon>Branchiostomatidae</taxon>
        <taxon>Branchiostoma</taxon>
    </lineage>
</organism>
<feature type="region of interest" description="Disordered" evidence="1">
    <location>
        <begin position="37"/>
        <end position="143"/>
    </location>
</feature>
<keyword evidence="3" id="KW-1185">Reference proteome</keyword>
<dbReference type="EMBL" id="OV696695">
    <property type="protein sequence ID" value="CAH1237783.1"/>
    <property type="molecule type" value="Genomic_DNA"/>
</dbReference>
<name>A0A8J9VPL0_BRALA</name>
<dbReference type="AlphaFoldDB" id="A0A8J9VPL0"/>
<dbReference type="Proteomes" id="UP000838412">
    <property type="component" value="Chromosome 10"/>
</dbReference>
<reference evidence="2" key="1">
    <citation type="submission" date="2022-01" db="EMBL/GenBank/DDBJ databases">
        <authorList>
            <person name="Braso-Vives M."/>
        </authorList>
    </citation>
    <scope>NUCLEOTIDE SEQUENCE</scope>
</reference>
<evidence type="ECO:0000313" key="3">
    <source>
        <dbReference type="Proteomes" id="UP000838412"/>
    </source>
</evidence>
<accession>A0A8J9VPL0</accession>
<evidence type="ECO:0000256" key="1">
    <source>
        <dbReference type="SAM" id="MobiDB-lite"/>
    </source>
</evidence>
<feature type="compositionally biased region" description="Basic and acidic residues" evidence="1">
    <location>
        <begin position="59"/>
        <end position="69"/>
    </location>
</feature>